<dbReference type="InterPro" id="IPR024726">
    <property type="entry name" value="FhuF_C"/>
</dbReference>
<feature type="domain" description="Ferric siderophore reductase C-terminal" evidence="1">
    <location>
        <begin position="203"/>
        <end position="223"/>
    </location>
</feature>
<protein>
    <submittedName>
        <fullName evidence="2">Siderophore ferric iron reductase</fullName>
    </submittedName>
</protein>
<sequence>MAHTAGLVPALQGRIGRPRSGDIVTGADNSRVIASLLEHLRHHYPEAGHHYWSVRCWGLLIWQPVVLGLAAVHLGGCALRFTNLGQQAGDGIVAGYSLPDQPLQPGSESRLIAQAAYEIRSLGDPLLEQLAGLVRINPVLARRLLADRVLATLLHLQAESQQPDNDALHDLARCWLTALDLDGASDLMSIDRPGGGQRLALDRKGCCQHYRRLDGGLCSTCPRLARAERIERLQLEWSDHAGTE</sequence>
<name>A0ABW1ZXJ5_9GAMM</name>
<accession>A0ABW1ZXJ5</accession>
<comment type="caution">
    <text evidence="2">The sequence shown here is derived from an EMBL/GenBank/DDBJ whole genome shotgun (WGS) entry which is preliminary data.</text>
</comment>
<evidence type="ECO:0000259" key="1">
    <source>
        <dbReference type="Pfam" id="PF11575"/>
    </source>
</evidence>
<dbReference type="NCBIfam" id="TIGR03950">
    <property type="entry name" value="sidero_Fe_reduc"/>
    <property type="match status" value="1"/>
</dbReference>
<dbReference type="Pfam" id="PF11575">
    <property type="entry name" value="FhuF_C"/>
    <property type="match status" value="1"/>
</dbReference>
<dbReference type="Proteomes" id="UP001596422">
    <property type="component" value="Unassembled WGS sequence"/>
</dbReference>
<organism evidence="2 3">
    <name type="scientific">Marinobacterium aestuariivivens</name>
    <dbReference type="NCBI Taxonomy" id="1698799"/>
    <lineage>
        <taxon>Bacteria</taxon>
        <taxon>Pseudomonadati</taxon>
        <taxon>Pseudomonadota</taxon>
        <taxon>Gammaproteobacteria</taxon>
        <taxon>Oceanospirillales</taxon>
        <taxon>Oceanospirillaceae</taxon>
        <taxon>Marinobacterium</taxon>
    </lineage>
</organism>
<gene>
    <name evidence="2" type="ORF">ACFQDL_07285</name>
</gene>
<evidence type="ECO:0000313" key="3">
    <source>
        <dbReference type="Proteomes" id="UP001596422"/>
    </source>
</evidence>
<keyword evidence="3" id="KW-1185">Reference proteome</keyword>
<evidence type="ECO:0000313" key="2">
    <source>
        <dbReference type="EMBL" id="MFC6669911.1"/>
    </source>
</evidence>
<reference evidence="3" key="1">
    <citation type="journal article" date="2019" name="Int. J. Syst. Evol. Microbiol.">
        <title>The Global Catalogue of Microorganisms (GCM) 10K type strain sequencing project: providing services to taxonomists for standard genome sequencing and annotation.</title>
        <authorList>
            <consortium name="The Broad Institute Genomics Platform"/>
            <consortium name="The Broad Institute Genome Sequencing Center for Infectious Disease"/>
            <person name="Wu L."/>
            <person name="Ma J."/>
        </authorList>
    </citation>
    <scope>NUCLEOTIDE SEQUENCE [LARGE SCALE GENOMIC DNA]</scope>
    <source>
        <strain evidence="3">NBRC 111756</strain>
    </source>
</reference>
<dbReference type="RefSeq" id="WP_379908436.1">
    <property type="nucleotide sequence ID" value="NZ_JBHSWE010000001.1"/>
</dbReference>
<dbReference type="EMBL" id="JBHSWE010000001">
    <property type="protein sequence ID" value="MFC6669911.1"/>
    <property type="molecule type" value="Genomic_DNA"/>
</dbReference>
<dbReference type="InterPro" id="IPR023998">
    <property type="entry name" value="FCR-like"/>
</dbReference>
<proteinExistence type="predicted"/>